<reference evidence="1 2" key="1">
    <citation type="submission" date="2021-06" db="EMBL/GenBank/DDBJ databases">
        <authorList>
            <person name="Palmer J.M."/>
        </authorList>
    </citation>
    <scope>NUCLEOTIDE SEQUENCE [LARGE SCALE GENOMIC DNA]</scope>
    <source>
        <strain evidence="1 2">CL_MEX2019</strain>
        <tissue evidence="1">Muscle</tissue>
    </source>
</reference>
<evidence type="ECO:0000313" key="1">
    <source>
        <dbReference type="EMBL" id="MED6281425.1"/>
    </source>
</evidence>
<gene>
    <name evidence="1" type="ORF">CHARACLAT_021432</name>
</gene>
<sequence>MTTVRCSHVTLKVSEFSHVSACWTGSPSMFKLGLLGFKDLRSQLLLNVRTSQLYSRVHTTVTLKDITHLYECETALTDMTRSSELRTTPETAGSSA</sequence>
<comment type="caution">
    <text evidence="1">The sequence shown here is derived from an EMBL/GenBank/DDBJ whole genome shotgun (WGS) entry which is preliminary data.</text>
</comment>
<dbReference type="EMBL" id="JAHUTJ010043080">
    <property type="protein sequence ID" value="MED6281425.1"/>
    <property type="molecule type" value="Genomic_DNA"/>
</dbReference>
<accession>A0ABU7E3V8</accession>
<organism evidence="1 2">
    <name type="scientific">Characodon lateralis</name>
    <dbReference type="NCBI Taxonomy" id="208331"/>
    <lineage>
        <taxon>Eukaryota</taxon>
        <taxon>Metazoa</taxon>
        <taxon>Chordata</taxon>
        <taxon>Craniata</taxon>
        <taxon>Vertebrata</taxon>
        <taxon>Euteleostomi</taxon>
        <taxon>Actinopterygii</taxon>
        <taxon>Neopterygii</taxon>
        <taxon>Teleostei</taxon>
        <taxon>Neoteleostei</taxon>
        <taxon>Acanthomorphata</taxon>
        <taxon>Ovalentaria</taxon>
        <taxon>Atherinomorphae</taxon>
        <taxon>Cyprinodontiformes</taxon>
        <taxon>Goodeidae</taxon>
        <taxon>Characodon</taxon>
    </lineage>
</organism>
<dbReference type="Proteomes" id="UP001352852">
    <property type="component" value="Unassembled WGS sequence"/>
</dbReference>
<protein>
    <submittedName>
        <fullName evidence="1">Uncharacterized protein</fullName>
    </submittedName>
</protein>
<evidence type="ECO:0000313" key="2">
    <source>
        <dbReference type="Proteomes" id="UP001352852"/>
    </source>
</evidence>
<proteinExistence type="predicted"/>
<name>A0ABU7E3V8_9TELE</name>
<keyword evidence="2" id="KW-1185">Reference proteome</keyword>